<organism evidence="2 3">
    <name type="scientific">Streptantibioticus silvisoli</name>
    <dbReference type="NCBI Taxonomy" id="2705255"/>
    <lineage>
        <taxon>Bacteria</taxon>
        <taxon>Bacillati</taxon>
        <taxon>Actinomycetota</taxon>
        <taxon>Actinomycetes</taxon>
        <taxon>Kitasatosporales</taxon>
        <taxon>Streptomycetaceae</taxon>
        <taxon>Streptantibioticus</taxon>
    </lineage>
</organism>
<protein>
    <submittedName>
        <fullName evidence="2">Serine hydrolase domain-containing protein</fullName>
        <ecNumber evidence="2">3.1.1.103</ecNumber>
    </submittedName>
</protein>
<name>A0ABT6VXS6_9ACTN</name>
<dbReference type="RefSeq" id="WP_271322945.1">
    <property type="nucleotide sequence ID" value="NZ_JAAGKO020000012.1"/>
</dbReference>
<dbReference type="PANTHER" id="PTHR46825:SF7">
    <property type="entry name" value="D-ALANYL-D-ALANINE CARBOXYPEPTIDASE"/>
    <property type="match status" value="1"/>
</dbReference>
<comment type="caution">
    <text evidence="2">The sequence shown here is derived from an EMBL/GenBank/DDBJ whole genome shotgun (WGS) entry which is preliminary data.</text>
</comment>
<gene>
    <name evidence="2" type="ORF">POF43_011245</name>
</gene>
<dbReference type="GO" id="GO:0016787">
    <property type="term" value="F:hydrolase activity"/>
    <property type="evidence" value="ECO:0007669"/>
    <property type="project" value="UniProtKB-KW"/>
</dbReference>
<dbReference type="SUPFAM" id="SSF56601">
    <property type="entry name" value="beta-lactamase/transpeptidase-like"/>
    <property type="match status" value="1"/>
</dbReference>
<dbReference type="Pfam" id="PF00144">
    <property type="entry name" value="Beta-lactamase"/>
    <property type="match status" value="1"/>
</dbReference>
<feature type="domain" description="Beta-lactamase-related" evidence="1">
    <location>
        <begin position="9"/>
        <end position="331"/>
    </location>
</feature>
<dbReference type="PANTHER" id="PTHR46825">
    <property type="entry name" value="D-ALANYL-D-ALANINE-CARBOXYPEPTIDASE/ENDOPEPTIDASE AMPH"/>
    <property type="match status" value="1"/>
</dbReference>
<accession>A0ABT6VXS6</accession>
<dbReference type="InterPro" id="IPR012338">
    <property type="entry name" value="Beta-lactam/transpept-like"/>
</dbReference>
<evidence type="ECO:0000259" key="1">
    <source>
        <dbReference type="Pfam" id="PF00144"/>
    </source>
</evidence>
<dbReference type="InterPro" id="IPR050491">
    <property type="entry name" value="AmpC-like"/>
</dbReference>
<dbReference type="Proteomes" id="UP001156398">
    <property type="component" value="Unassembled WGS sequence"/>
</dbReference>
<evidence type="ECO:0000313" key="2">
    <source>
        <dbReference type="EMBL" id="MDI5963275.1"/>
    </source>
</evidence>
<keyword evidence="3" id="KW-1185">Reference proteome</keyword>
<keyword evidence="2" id="KW-0378">Hydrolase</keyword>
<dbReference type="InterPro" id="IPR001466">
    <property type="entry name" value="Beta-lactam-related"/>
</dbReference>
<dbReference type="Gene3D" id="3.40.710.10">
    <property type="entry name" value="DD-peptidase/beta-lactamase superfamily"/>
    <property type="match status" value="1"/>
</dbReference>
<dbReference type="EC" id="3.1.1.103" evidence="2"/>
<sequence>MTGDRLAEAVAAVDAPDVVFALSRDGRRSVRCGGSGPAPCVPRDELRYEAGSASKSFTALLLTSLSAAGVVHGRDPALAHLAPGRPAGGGPVRLVHLMTHTSGLPALPADLYPRAVPRWSSNPFQRYGPDRVVAAFLRARPRHRPGGHWRYSNFGVSVLGHALSAAAGAPWQELMTRRLLGPLGLAHTSTLATPGADAAGHRKDGVTPTPPLDVGGFLAAGAIRATPHDLLTFLEAHLEPERVPDALTRQALTLMRRPVLRRGHGHRHTHSLGWFVHPTGSGPAYFHAGATSGQQAFLGFRPGTGTAVVAVATRRFRRGDGFVAAAYALLTDDEPDGGRYR</sequence>
<proteinExistence type="predicted"/>
<evidence type="ECO:0000313" key="3">
    <source>
        <dbReference type="Proteomes" id="UP001156398"/>
    </source>
</evidence>
<reference evidence="2 3" key="1">
    <citation type="submission" date="2023-05" db="EMBL/GenBank/DDBJ databases">
        <title>Streptantibioticus silvisoli sp. nov., acidotolerant actinomycetes 1 from pine litter.</title>
        <authorList>
            <person name="Swiecimska M."/>
            <person name="Golinska P."/>
            <person name="Sangal V."/>
            <person name="Wachnowicz B."/>
            <person name="Goodfellow M."/>
        </authorList>
    </citation>
    <scope>NUCLEOTIDE SEQUENCE [LARGE SCALE GENOMIC DNA]</scope>
    <source>
        <strain evidence="2 3">SL54</strain>
    </source>
</reference>
<dbReference type="EMBL" id="JAAGKO020000012">
    <property type="protein sequence ID" value="MDI5963275.1"/>
    <property type="molecule type" value="Genomic_DNA"/>
</dbReference>